<reference evidence="2 3" key="1">
    <citation type="submission" date="2020-03" db="EMBL/GenBank/DDBJ databases">
        <title>Whole genome shotgun sequence of Phytohabitans houttuyneae NBRC 108639.</title>
        <authorList>
            <person name="Komaki H."/>
            <person name="Tamura T."/>
        </authorList>
    </citation>
    <scope>NUCLEOTIDE SEQUENCE [LARGE SCALE GENOMIC DNA]</scope>
    <source>
        <strain evidence="2 3">NBRC 108639</strain>
    </source>
</reference>
<feature type="transmembrane region" description="Helical" evidence="1">
    <location>
        <begin position="40"/>
        <end position="60"/>
    </location>
</feature>
<name>A0A6V8KL47_9ACTN</name>
<keyword evidence="3" id="KW-1185">Reference proteome</keyword>
<feature type="transmembrane region" description="Helical" evidence="1">
    <location>
        <begin position="72"/>
        <end position="95"/>
    </location>
</feature>
<proteinExistence type="predicted"/>
<reference evidence="2 3" key="2">
    <citation type="submission" date="2020-03" db="EMBL/GenBank/DDBJ databases">
        <authorList>
            <person name="Ichikawa N."/>
            <person name="Kimura A."/>
            <person name="Kitahashi Y."/>
            <person name="Uohara A."/>
        </authorList>
    </citation>
    <scope>NUCLEOTIDE SEQUENCE [LARGE SCALE GENOMIC DNA]</scope>
    <source>
        <strain evidence="2 3">NBRC 108639</strain>
    </source>
</reference>
<accession>A0A6V8KL47</accession>
<comment type="caution">
    <text evidence="2">The sequence shown here is derived from an EMBL/GenBank/DDBJ whole genome shotgun (WGS) entry which is preliminary data.</text>
</comment>
<evidence type="ECO:0000313" key="3">
    <source>
        <dbReference type="Proteomes" id="UP000482800"/>
    </source>
</evidence>
<dbReference type="Proteomes" id="UP000482800">
    <property type="component" value="Unassembled WGS sequence"/>
</dbReference>
<dbReference type="EMBL" id="BLPF01000003">
    <property type="protein sequence ID" value="GFJ83238.1"/>
    <property type="molecule type" value="Genomic_DNA"/>
</dbReference>
<keyword evidence="1" id="KW-1133">Transmembrane helix</keyword>
<sequence length="158" mass="16541">MGRTRGAATLRTLILEVGTATRGPGRYWFNFWTDPTARGAYIAVAFAAFLWVFVAAYHALRGGYGLSARHATARVLVAGGVPVAAFGGVVTGVGLERALTVWNDQMALLPWGLSRILGITVFLDIPPWLPKAATAAGVGLVAAGALLALGRRATRPLA</sequence>
<evidence type="ECO:0000313" key="2">
    <source>
        <dbReference type="EMBL" id="GFJ83238.1"/>
    </source>
</evidence>
<evidence type="ECO:0000256" key="1">
    <source>
        <dbReference type="SAM" id="Phobius"/>
    </source>
</evidence>
<protein>
    <submittedName>
        <fullName evidence="2">Uncharacterized protein</fullName>
    </submittedName>
</protein>
<organism evidence="2 3">
    <name type="scientific">Phytohabitans houttuyneae</name>
    <dbReference type="NCBI Taxonomy" id="1076126"/>
    <lineage>
        <taxon>Bacteria</taxon>
        <taxon>Bacillati</taxon>
        <taxon>Actinomycetota</taxon>
        <taxon>Actinomycetes</taxon>
        <taxon>Micromonosporales</taxon>
        <taxon>Micromonosporaceae</taxon>
    </lineage>
</organism>
<keyword evidence="1" id="KW-0472">Membrane</keyword>
<feature type="transmembrane region" description="Helical" evidence="1">
    <location>
        <begin position="132"/>
        <end position="150"/>
    </location>
</feature>
<gene>
    <name evidence="2" type="ORF">Phou_074180</name>
</gene>
<dbReference type="AlphaFoldDB" id="A0A6V8KL47"/>
<dbReference type="RefSeq" id="WP_173065431.1">
    <property type="nucleotide sequence ID" value="NZ_BLPF01000003.1"/>
</dbReference>
<keyword evidence="1" id="KW-0812">Transmembrane</keyword>